<feature type="transmembrane region" description="Helical" evidence="12">
    <location>
        <begin position="707"/>
        <end position="728"/>
    </location>
</feature>
<keyword evidence="7 12" id="KW-0812">Transmembrane</keyword>
<evidence type="ECO:0000259" key="13">
    <source>
        <dbReference type="Pfam" id="PF19316"/>
    </source>
</evidence>
<dbReference type="OrthoDB" id="272139at2759"/>
<dbReference type="Gene3D" id="3.40.720.10">
    <property type="entry name" value="Alkaline Phosphatase, subunit A"/>
    <property type="match status" value="1"/>
</dbReference>
<dbReference type="SUPFAM" id="SSF53649">
    <property type="entry name" value="Alkaline phosphatase-like"/>
    <property type="match status" value="1"/>
</dbReference>
<comment type="function">
    <text evidence="12">Ethanolamine phosphate transferase involved in glycosylphosphatidylinositol-anchor biosynthesis. Transfers ethanolamine phosphate to the GPI second mannose.</text>
</comment>
<dbReference type="Pfam" id="PF01663">
    <property type="entry name" value="Phosphodiest"/>
    <property type="match status" value="1"/>
</dbReference>
<dbReference type="InterPro" id="IPR017850">
    <property type="entry name" value="Alkaline_phosphatase_core_sf"/>
</dbReference>
<dbReference type="UniPathway" id="UPA00196"/>
<evidence type="ECO:0000256" key="2">
    <source>
        <dbReference type="ARBA" id="ARBA00004687"/>
    </source>
</evidence>
<feature type="transmembrane region" description="Helical" evidence="12">
    <location>
        <begin position="407"/>
        <end position="429"/>
    </location>
</feature>
<dbReference type="Pfam" id="PF19316">
    <property type="entry name" value="PIGO_PIGG"/>
    <property type="match status" value="2"/>
</dbReference>
<dbReference type="STRING" id="27349.A0A0L6V613"/>
<keyword evidence="9 12" id="KW-1133">Transmembrane helix</keyword>
<keyword evidence="10 12" id="KW-0472">Membrane</keyword>
<dbReference type="InterPro" id="IPR039527">
    <property type="entry name" value="PIGG/GPI7"/>
</dbReference>
<comment type="similarity">
    <text evidence="3 12">Belongs to the PIGG/PIGN/PIGO family. PIGG subfamily.</text>
</comment>
<dbReference type="AlphaFoldDB" id="A0A0L6V613"/>
<evidence type="ECO:0000256" key="9">
    <source>
        <dbReference type="ARBA" id="ARBA00022989"/>
    </source>
</evidence>
<dbReference type="GO" id="GO:0051267">
    <property type="term" value="F:CP2 mannose-ethanolamine phosphotransferase activity"/>
    <property type="evidence" value="ECO:0007669"/>
    <property type="project" value="TreeGrafter"/>
</dbReference>
<gene>
    <name evidence="14" type="ORF">VP01_2470g5</name>
</gene>
<organism evidence="14 15">
    <name type="scientific">Puccinia sorghi</name>
    <dbReference type="NCBI Taxonomy" id="27349"/>
    <lineage>
        <taxon>Eukaryota</taxon>
        <taxon>Fungi</taxon>
        <taxon>Dikarya</taxon>
        <taxon>Basidiomycota</taxon>
        <taxon>Pucciniomycotina</taxon>
        <taxon>Pucciniomycetes</taxon>
        <taxon>Pucciniales</taxon>
        <taxon>Pucciniaceae</taxon>
        <taxon>Puccinia</taxon>
    </lineage>
</organism>
<dbReference type="GO" id="GO:0005789">
    <property type="term" value="C:endoplasmic reticulum membrane"/>
    <property type="evidence" value="ECO:0007669"/>
    <property type="project" value="UniProtKB-SubCell"/>
</dbReference>
<comment type="caution">
    <text evidence="14">The sequence shown here is derived from an EMBL/GenBank/DDBJ whole genome shotgun (WGS) entry which is preliminary data.</text>
</comment>
<evidence type="ECO:0000256" key="12">
    <source>
        <dbReference type="RuleBase" id="RU367106"/>
    </source>
</evidence>
<proteinExistence type="inferred from homology"/>
<evidence type="ECO:0000256" key="1">
    <source>
        <dbReference type="ARBA" id="ARBA00004477"/>
    </source>
</evidence>
<evidence type="ECO:0000256" key="5">
    <source>
        <dbReference type="ARBA" id="ARBA00022502"/>
    </source>
</evidence>
<evidence type="ECO:0000256" key="8">
    <source>
        <dbReference type="ARBA" id="ARBA00022824"/>
    </source>
</evidence>
<dbReference type="GO" id="GO:0006506">
    <property type="term" value="P:GPI anchor biosynthetic process"/>
    <property type="evidence" value="ECO:0007669"/>
    <property type="project" value="UniProtKB-UniPathway"/>
</dbReference>
<feature type="transmembrane region" description="Helical" evidence="12">
    <location>
        <begin position="667"/>
        <end position="687"/>
    </location>
</feature>
<dbReference type="EMBL" id="LAVV01007359">
    <property type="protein sequence ID" value="KNZ56198.1"/>
    <property type="molecule type" value="Genomic_DNA"/>
</dbReference>
<dbReference type="InterPro" id="IPR045687">
    <property type="entry name" value="PIGG/GPI7_C"/>
</dbReference>
<feature type="transmembrane region" description="Helical" evidence="12">
    <location>
        <begin position="595"/>
        <end position="613"/>
    </location>
</feature>
<feature type="domain" description="GPI ethanolamine phosphate transferase 2 C-terminal" evidence="13">
    <location>
        <begin position="591"/>
        <end position="785"/>
    </location>
</feature>
<comment type="subcellular location">
    <subcellularLocation>
        <location evidence="1 12">Endoplasmic reticulum membrane</location>
        <topology evidence="1 12">Multi-pass membrane protein</topology>
    </subcellularLocation>
</comment>
<evidence type="ECO:0000313" key="14">
    <source>
        <dbReference type="EMBL" id="KNZ56198.1"/>
    </source>
</evidence>
<dbReference type="InterPro" id="IPR037674">
    <property type="entry name" value="PIG-G_N"/>
</dbReference>
<comment type="pathway">
    <text evidence="2 12">Glycolipid biosynthesis; glycosylphosphatidylinositol-anchor biosynthesis.</text>
</comment>
<dbReference type="CDD" id="cd16024">
    <property type="entry name" value="GPI_EPT_2"/>
    <property type="match status" value="1"/>
</dbReference>
<keyword evidence="8 12" id="KW-0256">Endoplasmic reticulum</keyword>
<evidence type="ECO:0000313" key="15">
    <source>
        <dbReference type="Proteomes" id="UP000037035"/>
    </source>
</evidence>
<feature type="transmembrane region" description="Helical" evidence="12">
    <location>
        <begin position="740"/>
        <end position="760"/>
    </location>
</feature>
<sequence>MLLLLLLLLQLLGVAIFTLFFFPSNNPTNQFAHESSTDQQPPFHKLVFVLIDALRRLIQQGKALPFTALAQPPTVTLPRLKAITTGTNPQFIDALLNLHEKKQENPSLQHTDSWLRQLIFSNQQRKALFYGDDTWLRLFPSMWFNHTDPVSSFYVSDTEIVDHNVTRHLDQLLTPNNHWDILILHYLGLDHVGHLGGSKSPLMGPKQVELDLALARIFNHISIHDPEANQNTLLVVAGDHGMTDAGNHGGSSIEELSTALLFASPSFNHDPRDTPIRPQVIQQVDIVPTLTLLFGTGIPPASIGVAIHSVLELAFGHGDAAQKRIETALKKNAVQLLSLLQQVLGGRIEAVFQLLSLDPHHQQQQQQHHHGSHSLQDIVGSLDVKQIRTLLRTTQQYLLTRFSGHNMPMMVVGLVIMTIGTSGLVYVAFRRDGVCERMMMPKRDMVLVLLALLQVASLASTSFIEEEHEAWFFLGASSLLFLAALAPSSPTQYHYLLGALLVRIMRGWSHNGQKAGVDNSISNFLQTRPYLCHLVDPIGIYYLFTRMKENGGRLGKGLIIGAGMLSMTPINEPFMYLSEEEWGNRFRWRERRARMVYGMLAAAVGLEMLVVVSRRKMRSTLWLAILVLLRSLTRKENYAVLWLAVAAVHISRTLRRSNDYHSVVLDTWLLLVFAKTCFFALGGSNSLATVDLSNGYNGLEEFSIWKVGLLTFMSNFSGPIIVATGLLLDDDDDEKSKKRVVFLGWCFQSVVLLMISGLSAGFVHHLFVFSVFSPAVLIAILWLTAFLAFGALRTCLSLFFPR</sequence>
<name>A0A0L6V613_9BASI</name>
<evidence type="ECO:0000256" key="11">
    <source>
        <dbReference type="ARBA" id="ARBA00023180"/>
    </source>
</evidence>
<evidence type="ECO:0000256" key="4">
    <source>
        <dbReference type="ARBA" id="ARBA00020830"/>
    </source>
</evidence>
<dbReference type="Proteomes" id="UP000037035">
    <property type="component" value="Unassembled WGS sequence"/>
</dbReference>
<evidence type="ECO:0000256" key="10">
    <source>
        <dbReference type="ARBA" id="ARBA00023136"/>
    </source>
</evidence>
<keyword evidence="6 12" id="KW-0808">Transferase</keyword>
<feature type="transmembrane region" description="Helical" evidence="12">
    <location>
        <begin position="445"/>
        <end position="464"/>
    </location>
</feature>
<feature type="domain" description="GPI ethanolamine phosphate transferase 2 C-terminal" evidence="13">
    <location>
        <begin position="403"/>
        <end position="535"/>
    </location>
</feature>
<evidence type="ECO:0000256" key="7">
    <source>
        <dbReference type="ARBA" id="ARBA00022692"/>
    </source>
</evidence>
<evidence type="ECO:0000256" key="3">
    <source>
        <dbReference type="ARBA" id="ARBA00005315"/>
    </source>
</evidence>
<accession>A0A0L6V613</accession>
<dbReference type="VEuPathDB" id="FungiDB:VP01_2470g5"/>
<keyword evidence="11" id="KW-0325">Glycoprotein</keyword>
<dbReference type="InterPro" id="IPR002591">
    <property type="entry name" value="Phosphodiest/P_Trfase"/>
</dbReference>
<keyword evidence="15" id="KW-1185">Reference proteome</keyword>
<protein>
    <recommendedName>
        <fullName evidence="4 12">GPI ethanolamine phosphate transferase 2</fullName>
    </recommendedName>
</protein>
<dbReference type="PANTHER" id="PTHR23072:SF0">
    <property type="entry name" value="GPI ETHANOLAMINE PHOSPHATE TRANSFERASE 2"/>
    <property type="match status" value="1"/>
</dbReference>
<reference evidence="14 15" key="1">
    <citation type="submission" date="2015-08" db="EMBL/GenBank/DDBJ databases">
        <title>Next Generation Sequencing and Analysis of the Genome of Puccinia sorghi L Schw, the Causal Agent of Maize Common Rust.</title>
        <authorList>
            <person name="Rochi L."/>
            <person name="Burguener G."/>
            <person name="Darino M."/>
            <person name="Turjanski A."/>
            <person name="Kreff E."/>
            <person name="Dieguez M.J."/>
            <person name="Sacco F."/>
        </authorList>
    </citation>
    <scope>NUCLEOTIDE SEQUENCE [LARGE SCALE GENOMIC DNA]</scope>
    <source>
        <strain evidence="14 15">RO10H11247</strain>
    </source>
</reference>
<feature type="transmembrane region" description="Helical" evidence="12">
    <location>
        <begin position="766"/>
        <end position="792"/>
    </location>
</feature>
<evidence type="ECO:0000256" key="6">
    <source>
        <dbReference type="ARBA" id="ARBA00022679"/>
    </source>
</evidence>
<dbReference type="PANTHER" id="PTHR23072">
    <property type="entry name" value="PHOSPHATIDYLINOSITOL GLYCAN-RELATED"/>
    <property type="match status" value="1"/>
</dbReference>
<keyword evidence="5 12" id="KW-0337">GPI-anchor biosynthesis</keyword>
<feature type="transmembrane region" description="Helical" evidence="12">
    <location>
        <begin position="638"/>
        <end position="655"/>
    </location>
</feature>